<feature type="chain" id="PRO_5039409080" evidence="2">
    <location>
        <begin position="35"/>
        <end position="216"/>
    </location>
</feature>
<dbReference type="Proteomes" id="UP000183461">
    <property type="component" value="Unassembled WGS sequence"/>
</dbReference>
<name>A0A1K1PK30_RUMFL</name>
<evidence type="ECO:0000256" key="1">
    <source>
        <dbReference type="SAM" id="MobiDB-lite"/>
    </source>
</evidence>
<evidence type="ECO:0000313" key="3">
    <source>
        <dbReference type="EMBL" id="SFW48138.1"/>
    </source>
</evidence>
<feature type="region of interest" description="Disordered" evidence="1">
    <location>
        <begin position="192"/>
        <end position="216"/>
    </location>
</feature>
<reference evidence="3 4" key="1">
    <citation type="submission" date="2016-11" db="EMBL/GenBank/DDBJ databases">
        <authorList>
            <person name="Jaros S."/>
            <person name="Januszkiewicz K."/>
            <person name="Wedrychowicz H."/>
        </authorList>
    </citation>
    <scope>NUCLEOTIDE SEQUENCE [LARGE SCALE GENOMIC DNA]</scope>
    <source>
        <strain evidence="3 4">YL228</strain>
    </source>
</reference>
<evidence type="ECO:0000256" key="2">
    <source>
        <dbReference type="SAM" id="SignalP"/>
    </source>
</evidence>
<organism evidence="3 4">
    <name type="scientific">Ruminococcus flavefaciens</name>
    <dbReference type="NCBI Taxonomy" id="1265"/>
    <lineage>
        <taxon>Bacteria</taxon>
        <taxon>Bacillati</taxon>
        <taxon>Bacillota</taxon>
        <taxon>Clostridia</taxon>
        <taxon>Eubacteriales</taxon>
        <taxon>Oscillospiraceae</taxon>
        <taxon>Ruminococcus</taxon>
    </lineage>
</organism>
<protein>
    <submittedName>
        <fullName evidence="3">Uncharacterized protein</fullName>
    </submittedName>
</protein>
<proteinExistence type="predicted"/>
<evidence type="ECO:0000313" key="4">
    <source>
        <dbReference type="Proteomes" id="UP000183461"/>
    </source>
</evidence>
<dbReference type="AlphaFoldDB" id="A0A1K1PK30"/>
<dbReference type="EMBL" id="FPIP01000009">
    <property type="protein sequence ID" value="SFW48138.1"/>
    <property type="molecule type" value="Genomic_DNA"/>
</dbReference>
<gene>
    <name evidence="3" type="ORF">SAMN02910280_2831</name>
</gene>
<accession>A0A1K1PK30</accession>
<sequence length="216" mass="22983">MKMYFHYLIGAGNMKRIFTFVLTMAMALCLAACAVPTGGGSSRKNGLGNAFSAVVGITLDRLEAEGEIKRYGEGVWEIEFSQPNTLSGVKLEFSEGNVLASYKGLSFSVPQSAVPVKAMMLNLIKAVEDNAKLAELSGEESDGMLKISGSLDGGDYTLTVDKDGLLSGFEMPNNKLTMKFSEMKTAEITIEQSASETSAETATEAVSTTTTTANVQ</sequence>
<feature type="signal peptide" evidence="2">
    <location>
        <begin position="1"/>
        <end position="34"/>
    </location>
</feature>
<keyword evidence="2" id="KW-0732">Signal</keyword>